<sequence length="250" mass="27492">MDDRNNLISQMHVVTVSREYGSGGGEIARRIAQRLGWRLVDHEIVLRVARELGVSEEDAAARDERTEGFVASLLSSMQAVDPSLMVLTPVPSVADPQAYPKALSRVVQAAASSGYTVIVGRGSQVLLAQRRDALHIRIVAPLEQRIRYVMQREGLDYNAARSRIQLKDHDRQKYLQAVHHQRPDNPGLYDLVINTGVLDLDSAVDLIALALQRKATRLELPAEQLGPGAGLPPYPGHPHDLRPPDNFAGA</sequence>
<gene>
    <name evidence="2" type="ORF">EPA93_23960</name>
</gene>
<dbReference type="KEGG" id="kbs:EPA93_23960"/>
<organism evidence="2 3">
    <name type="scientific">Ktedonosporobacter rubrisoli</name>
    <dbReference type="NCBI Taxonomy" id="2509675"/>
    <lineage>
        <taxon>Bacteria</taxon>
        <taxon>Bacillati</taxon>
        <taxon>Chloroflexota</taxon>
        <taxon>Ktedonobacteria</taxon>
        <taxon>Ktedonobacterales</taxon>
        <taxon>Ktedonosporobacteraceae</taxon>
        <taxon>Ktedonosporobacter</taxon>
    </lineage>
</organism>
<keyword evidence="2" id="KW-0808">Transferase</keyword>
<proteinExistence type="predicted"/>
<dbReference type="Gene3D" id="3.40.50.300">
    <property type="entry name" value="P-loop containing nucleotide triphosphate hydrolases"/>
    <property type="match status" value="1"/>
</dbReference>
<keyword evidence="2" id="KW-0418">Kinase</keyword>
<evidence type="ECO:0000256" key="1">
    <source>
        <dbReference type="SAM" id="MobiDB-lite"/>
    </source>
</evidence>
<evidence type="ECO:0000313" key="3">
    <source>
        <dbReference type="Proteomes" id="UP000290365"/>
    </source>
</evidence>
<dbReference type="RefSeq" id="WP_129889923.1">
    <property type="nucleotide sequence ID" value="NZ_CP035758.1"/>
</dbReference>
<dbReference type="SUPFAM" id="SSF52540">
    <property type="entry name" value="P-loop containing nucleoside triphosphate hydrolases"/>
    <property type="match status" value="1"/>
</dbReference>
<dbReference type="GO" id="GO:0016301">
    <property type="term" value="F:kinase activity"/>
    <property type="evidence" value="ECO:0007669"/>
    <property type="project" value="UniProtKB-KW"/>
</dbReference>
<dbReference type="AlphaFoldDB" id="A0A4P6JU83"/>
<dbReference type="EMBL" id="CP035758">
    <property type="protein sequence ID" value="QBD78870.1"/>
    <property type="molecule type" value="Genomic_DNA"/>
</dbReference>
<name>A0A4P6JU83_KTERU</name>
<accession>A0A4P6JU83</accession>
<dbReference type="InterPro" id="IPR027417">
    <property type="entry name" value="P-loop_NTPase"/>
</dbReference>
<dbReference type="Proteomes" id="UP000290365">
    <property type="component" value="Chromosome"/>
</dbReference>
<reference evidence="2 3" key="1">
    <citation type="submission" date="2019-01" db="EMBL/GenBank/DDBJ databases">
        <title>Ktedonosporobacter rubrisoli SCAWS-G2.</title>
        <authorList>
            <person name="Huang Y."/>
            <person name="Yan B."/>
        </authorList>
    </citation>
    <scope>NUCLEOTIDE SEQUENCE [LARGE SCALE GENOMIC DNA]</scope>
    <source>
        <strain evidence="2 3">SCAWS-G2</strain>
    </source>
</reference>
<evidence type="ECO:0000313" key="2">
    <source>
        <dbReference type="EMBL" id="QBD78870.1"/>
    </source>
</evidence>
<feature type="region of interest" description="Disordered" evidence="1">
    <location>
        <begin position="223"/>
        <end position="250"/>
    </location>
</feature>
<dbReference type="OrthoDB" id="9781180at2"/>
<dbReference type="Pfam" id="PF13189">
    <property type="entry name" value="Cytidylate_kin2"/>
    <property type="match status" value="1"/>
</dbReference>
<keyword evidence="3" id="KW-1185">Reference proteome</keyword>
<protein>
    <submittedName>
        <fullName evidence="2">Cytidylate kinase-like family protein</fullName>
    </submittedName>
</protein>